<proteinExistence type="predicted"/>
<evidence type="ECO:0008006" key="2">
    <source>
        <dbReference type="Google" id="ProtNLM"/>
    </source>
</evidence>
<comment type="caution">
    <text evidence="1">The sequence shown here is derived from an EMBL/GenBank/DDBJ whole genome shotgun (WGS) entry which is preliminary data.</text>
</comment>
<dbReference type="InterPro" id="IPR015947">
    <property type="entry name" value="PUA-like_sf"/>
</dbReference>
<name>A0A0F9M9X4_9ZZZZ</name>
<dbReference type="Gene3D" id="2.30.130.30">
    <property type="entry name" value="Hypothetical protein"/>
    <property type="match status" value="1"/>
</dbReference>
<evidence type="ECO:0000313" key="1">
    <source>
        <dbReference type="EMBL" id="KKN02529.1"/>
    </source>
</evidence>
<organism evidence="1">
    <name type="scientific">marine sediment metagenome</name>
    <dbReference type="NCBI Taxonomy" id="412755"/>
    <lineage>
        <taxon>unclassified sequences</taxon>
        <taxon>metagenomes</taxon>
        <taxon>ecological metagenomes</taxon>
    </lineage>
</organism>
<accession>A0A0F9M9X4</accession>
<dbReference type="EMBL" id="LAZR01005139">
    <property type="protein sequence ID" value="KKN02529.1"/>
    <property type="molecule type" value="Genomic_DNA"/>
</dbReference>
<sequence>MISPSDMVRALTIHQPHAWAIAQGWKDVENRTWPAPGYLLGEWVAIHASKSFDDVGADTFANLMHRTGRRALIDGLEDVRGAIVAVVRLEGSVLSEASPWFTGPHGFLLRDVIKLHKPIECRGALNFWRLPFAVDAELREQLAQLAPASTSNRRTQP</sequence>
<protein>
    <recommendedName>
        <fullName evidence="2">ASCH domain-containing protein</fullName>
    </recommendedName>
</protein>
<gene>
    <name evidence="1" type="ORF">LCGC14_1116750</name>
</gene>
<reference evidence="1" key="1">
    <citation type="journal article" date="2015" name="Nature">
        <title>Complex archaea that bridge the gap between prokaryotes and eukaryotes.</title>
        <authorList>
            <person name="Spang A."/>
            <person name="Saw J.H."/>
            <person name="Jorgensen S.L."/>
            <person name="Zaremba-Niedzwiedzka K."/>
            <person name="Martijn J."/>
            <person name="Lind A.E."/>
            <person name="van Eijk R."/>
            <person name="Schleper C."/>
            <person name="Guy L."/>
            <person name="Ettema T.J."/>
        </authorList>
    </citation>
    <scope>NUCLEOTIDE SEQUENCE</scope>
</reference>
<dbReference type="SUPFAM" id="SSF88697">
    <property type="entry name" value="PUA domain-like"/>
    <property type="match status" value="1"/>
</dbReference>
<dbReference type="AlphaFoldDB" id="A0A0F9M9X4"/>